<sequence length="179" mass="21336">METFDWQKGRTFLNYVYLLIQRDLIDYFRKENREHDLLIQSLPTNEDNQPLDIEAVASIQVYNQSTSSTNLVEEILELDERLFNFNISFEELEYHCPKHKDTRLMLVDLASEFTKCRELVNELLEKKQFPVSKFTKKTGARPKTIERHRKYLITLIIIKLHPEWTHLSSFVQFEPGSVK</sequence>
<evidence type="ECO:0008006" key="3">
    <source>
        <dbReference type="Google" id="ProtNLM"/>
    </source>
</evidence>
<gene>
    <name evidence="1" type="ORF">BKP45_07100</name>
</gene>
<dbReference type="Proteomes" id="UP000180057">
    <property type="component" value="Unassembled WGS sequence"/>
</dbReference>
<evidence type="ECO:0000313" key="2">
    <source>
        <dbReference type="Proteomes" id="UP000180057"/>
    </source>
</evidence>
<comment type="caution">
    <text evidence="1">The sequence shown here is derived from an EMBL/GenBank/DDBJ whole genome shotgun (WGS) entry which is preliminary data.</text>
</comment>
<dbReference type="STRING" id="472963.BKP45_07100"/>
<proteinExistence type="predicted"/>
<dbReference type="EMBL" id="MLQS01000001">
    <property type="protein sequence ID" value="OIJ22396.1"/>
    <property type="molecule type" value="Genomic_DNA"/>
</dbReference>
<accession>A0A1S2MCT9</accession>
<name>A0A1S2MCT9_9BACI</name>
<organism evidence="1 2">
    <name type="scientific">Anaerobacillus alkalidiazotrophicus</name>
    <dbReference type="NCBI Taxonomy" id="472963"/>
    <lineage>
        <taxon>Bacteria</taxon>
        <taxon>Bacillati</taxon>
        <taxon>Bacillota</taxon>
        <taxon>Bacilli</taxon>
        <taxon>Bacillales</taxon>
        <taxon>Bacillaceae</taxon>
        <taxon>Anaerobacillus</taxon>
    </lineage>
</organism>
<dbReference type="AlphaFoldDB" id="A0A1S2MCT9"/>
<keyword evidence="2" id="KW-1185">Reference proteome</keyword>
<evidence type="ECO:0000313" key="1">
    <source>
        <dbReference type="EMBL" id="OIJ22396.1"/>
    </source>
</evidence>
<protein>
    <recommendedName>
        <fullName evidence="3">RNA polymerase sigma factor SigI</fullName>
    </recommendedName>
</protein>
<reference evidence="1 2" key="1">
    <citation type="submission" date="2016-10" db="EMBL/GenBank/DDBJ databases">
        <title>Draft genome sequences of four alkaliphilic bacteria belonging to the Anaerobacillus genus.</title>
        <authorList>
            <person name="Bassil N.M."/>
            <person name="Lloyd J.R."/>
        </authorList>
    </citation>
    <scope>NUCLEOTIDE SEQUENCE [LARGE SCALE GENOMIC DNA]</scope>
    <source>
        <strain evidence="1 2">DSM 22531</strain>
    </source>
</reference>